<gene>
    <name evidence="3" type="ORF">SDC9_182445</name>
</gene>
<evidence type="ECO:0000256" key="1">
    <source>
        <dbReference type="ARBA" id="ARBA00023002"/>
    </source>
</evidence>
<sequence length="88" mass="9309">MPVVTGQASYPEELAEKIRQKGVNIIETDALALAAKAGSEKAVNVVLIGCMARDCDFTKEQLLAATRACVPAKLAEINLAAFELGYNA</sequence>
<proteinExistence type="predicted"/>
<dbReference type="EMBL" id="VSSQ01088256">
    <property type="protein sequence ID" value="MPN34951.1"/>
    <property type="molecule type" value="Genomic_DNA"/>
</dbReference>
<comment type="caution">
    <text evidence="3">The sequence shown here is derived from an EMBL/GenBank/DDBJ whole genome shotgun (WGS) entry which is preliminary data.</text>
</comment>
<feature type="domain" description="Pyruvate/ketoisovalerate oxidoreductase catalytic" evidence="2">
    <location>
        <begin position="17"/>
        <end position="87"/>
    </location>
</feature>
<dbReference type="Pfam" id="PF01558">
    <property type="entry name" value="POR"/>
    <property type="match status" value="1"/>
</dbReference>
<organism evidence="3">
    <name type="scientific">bioreactor metagenome</name>
    <dbReference type="NCBI Taxonomy" id="1076179"/>
    <lineage>
        <taxon>unclassified sequences</taxon>
        <taxon>metagenomes</taxon>
        <taxon>ecological metagenomes</taxon>
    </lineage>
</organism>
<reference evidence="3" key="1">
    <citation type="submission" date="2019-08" db="EMBL/GenBank/DDBJ databases">
        <authorList>
            <person name="Kucharzyk K."/>
            <person name="Murdoch R.W."/>
            <person name="Higgins S."/>
            <person name="Loffler F."/>
        </authorList>
    </citation>
    <scope>NUCLEOTIDE SEQUENCE</scope>
</reference>
<dbReference type="InterPro" id="IPR019752">
    <property type="entry name" value="Pyrv/ketoisovalerate_OxRed_cat"/>
</dbReference>
<dbReference type="AlphaFoldDB" id="A0A645H7F7"/>
<dbReference type="PANTHER" id="PTHR43854">
    <property type="entry name" value="INDOLEPYRUVATE OXIDOREDUCTASE SUBUNIT IORB"/>
    <property type="match status" value="1"/>
</dbReference>
<name>A0A645H7F7_9ZZZZ</name>
<dbReference type="GO" id="GO:0016903">
    <property type="term" value="F:oxidoreductase activity, acting on the aldehyde or oxo group of donors"/>
    <property type="evidence" value="ECO:0007669"/>
    <property type="project" value="InterPro"/>
</dbReference>
<dbReference type="PANTHER" id="PTHR43854:SF1">
    <property type="entry name" value="INDOLEPYRUVATE OXIDOREDUCTASE SUBUNIT IORB"/>
    <property type="match status" value="1"/>
</dbReference>
<evidence type="ECO:0000313" key="3">
    <source>
        <dbReference type="EMBL" id="MPN34951.1"/>
    </source>
</evidence>
<dbReference type="Gene3D" id="3.40.920.10">
    <property type="entry name" value="Pyruvate-ferredoxin oxidoreductase, PFOR, domain III"/>
    <property type="match status" value="1"/>
</dbReference>
<dbReference type="InterPro" id="IPR002869">
    <property type="entry name" value="Pyrv_flavodox_OxRed_cen"/>
</dbReference>
<dbReference type="SUPFAM" id="SSF53323">
    <property type="entry name" value="Pyruvate-ferredoxin oxidoreductase, PFOR, domain III"/>
    <property type="match status" value="1"/>
</dbReference>
<keyword evidence="1" id="KW-0560">Oxidoreductase</keyword>
<protein>
    <recommendedName>
        <fullName evidence="2">Pyruvate/ketoisovalerate oxidoreductase catalytic domain-containing protein</fullName>
    </recommendedName>
</protein>
<accession>A0A645H7F7</accession>
<evidence type="ECO:0000259" key="2">
    <source>
        <dbReference type="Pfam" id="PF01558"/>
    </source>
</evidence>
<dbReference type="InterPro" id="IPR052198">
    <property type="entry name" value="IorB_Oxidoreductase"/>
</dbReference>